<keyword evidence="3" id="KW-1185">Reference proteome</keyword>
<name>A0ABZ2K1C7_9BACT</name>
<reference evidence="2 3" key="1">
    <citation type="submission" date="2021-12" db="EMBL/GenBank/DDBJ databases">
        <title>Discovery of the Pendulisporaceae a myxobacterial family with distinct sporulation behavior and unique specialized metabolism.</title>
        <authorList>
            <person name="Garcia R."/>
            <person name="Popoff A."/>
            <person name="Bader C.D."/>
            <person name="Loehr J."/>
            <person name="Walesch S."/>
            <person name="Walt C."/>
            <person name="Boldt J."/>
            <person name="Bunk B."/>
            <person name="Haeckl F.J.F.P.J."/>
            <person name="Gunesch A.P."/>
            <person name="Birkelbach J."/>
            <person name="Nuebel U."/>
            <person name="Pietschmann T."/>
            <person name="Bach T."/>
            <person name="Mueller R."/>
        </authorList>
    </citation>
    <scope>NUCLEOTIDE SEQUENCE [LARGE SCALE GENOMIC DNA]</scope>
    <source>
        <strain evidence="2 3">MSr12523</strain>
    </source>
</reference>
<organism evidence="2 3">
    <name type="scientific">Pendulispora brunnea</name>
    <dbReference type="NCBI Taxonomy" id="2905690"/>
    <lineage>
        <taxon>Bacteria</taxon>
        <taxon>Pseudomonadati</taxon>
        <taxon>Myxococcota</taxon>
        <taxon>Myxococcia</taxon>
        <taxon>Myxococcales</taxon>
        <taxon>Sorangiineae</taxon>
        <taxon>Pendulisporaceae</taxon>
        <taxon>Pendulispora</taxon>
    </lineage>
</organism>
<dbReference type="RefSeq" id="WP_394843015.1">
    <property type="nucleotide sequence ID" value="NZ_CP089982.1"/>
</dbReference>
<gene>
    <name evidence="2" type="ORF">LZC95_38920</name>
</gene>
<feature type="region of interest" description="Disordered" evidence="1">
    <location>
        <begin position="34"/>
        <end position="53"/>
    </location>
</feature>
<accession>A0ABZ2K1C7</accession>
<evidence type="ECO:0000313" key="2">
    <source>
        <dbReference type="EMBL" id="WXA92412.1"/>
    </source>
</evidence>
<dbReference type="PROSITE" id="PS51257">
    <property type="entry name" value="PROKAR_LIPOPROTEIN"/>
    <property type="match status" value="1"/>
</dbReference>
<proteinExistence type="predicted"/>
<evidence type="ECO:0000256" key="1">
    <source>
        <dbReference type="SAM" id="MobiDB-lite"/>
    </source>
</evidence>
<dbReference type="Proteomes" id="UP001379533">
    <property type="component" value="Chromosome"/>
</dbReference>
<dbReference type="EMBL" id="CP089982">
    <property type="protein sequence ID" value="WXA92412.1"/>
    <property type="molecule type" value="Genomic_DNA"/>
</dbReference>
<evidence type="ECO:0000313" key="3">
    <source>
        <dbReference type="Proteomes" id="UP001379533"/>
    </source>
</evidence>
<sequence>MRTWVILVAMGGVAGCGLIANIDPVQYESDAGIGAQQEAGPGGQGDADVKDAGARDATDWRKSTDFCGHFDASITYFCSDFELGADVEDEGWTRNSTNRADISFGQPGHSQSQHATWLHREANTTEPVTVSWSTSIQQAGRSTFLDMSVFLPGALPDGTVWAQFEPGVSSGCQLQFMARGVRLMPAGTELAFTQTPARDQPVHLYVDLQSTGAGNDQLSVEWKGVGTILGLQSIACRNQGISRMSFGVHGNDAHGTERSVGLDNVAIGIPQ</sequence>
<protein>
    <submittedName>
        <fullName evidence="2">Uncharacterized protein</fullName>
    </submittedName>
</protein>